<keyword evidence="1" id="KW-1133">Transmembrane helix</keyword>
<name>A0A1H3QUX0_9BACI</name>
<dbReference type="STRING" id="1503961.SAMN05421736_10757"/>
<evidence type="ECO:0000256" key="1">
    <source>
        <dbReference type="SAM" id="Phobius"/>
    </source>
</evidence>
<feature type="transmembrane region" description="Helical" evidence="1">
    <location>
        <begin position="171"/>
        <end position="196"/>
    </location>
</feature>
<evidence type="ECO:0000313" key="3">
    <source>
        <dbReference type="Proteomes" id="UP000198935"/>
    </source>
</evidence>
<keyword evidence="1" id="KW-0472">Membrane</keyword>
<dbReference type="Proteomes" id="UP000198935">
    <property type="component" value="Unassembled WGS sequence"/>
</dbReference>
<reference evidence="3" key="1">
    <citation type="submission" date="2016-10" db="EMBL/GenBank/DDBJ databases">
        <authorList>
            <person name="Varghese N."/>
            <person name="Submissions S."/>
        </authorList>
    </citation>
    <scope>NUCLEOTIDE SEQUENCE [LARGE SCALE GENOMIC DNA]</scope>
    <source>
        <strain evidence="3">SP</strain>
    </source>
</reference>
<dbReference type="OrthoDB" id="1681403at2"/>
<gene>
    <name evidence="2" type="ORF">SAMN05421736_10757</name>
</gene>
<protein>
    <submittedName>
        <fullName evidence="2">Uncharacterized protein</fullName>
    </submittedName>
</protein>
<dbReference type="AlphaFoldDB" id="A0A1H3QUX0"/>
<evidence type="ECO:0000313" key="2">
    <source>
        <dbReference type="EMBL" id="SDZ17053.1"/>
    </source>
</evidence>
<sequence>MDTKSTGKNGRYYRAHVSSFNTNVLYLKTPWIPAWWSAAFPGAGHIIHGSYAKGFILFLWEFYVNVNAKINAAMVYSFTGQFEQAAEVINPQWALLYIPVYIASIWDSYRKTVDINKLYILAQHEKIPIVPYNLSSLALNFLDRRQPRLAAIWSALMPGMGHLYLKRLPVGFFLLVCWMVCSYYGNLLPAIHLLLIGNFKESISTLNIQWVLFMPSLYGFSIYESYVLAVEYNKLFKQEQYDFFKNNYQSLPLKLRKYT</sequence>
<keyword evidence="3" id="KW-1185">Reference proteome</keyword>
<proteinExistence type="predicted"/>
<feature type="transmembrane region" description="Helical" evidence="1">
    <location>
        <begin position="208"/>
        <end position="229"/>
    </location>
</feature>
<accession>A0A1H3QUX0</accession>
<dbReference type="EMBL" id="FNPI01000007">
    <property type="protein sequence ID" value="SDZ17053.1"/>
    <property type="molecule type" value="Genomic_DNA"/>
</dbReference>
<keyword evidence="1" id="KW-0812">Transmembrane</keyword>
<organism evidence="2 3">
    <name type="scientific">Evansella caseinilytica</name>
    <dbReference type="NCBI Taxonomy" id="1503961"/>
    <lineage>
        <taxon>Bacteria</taxon>
        <taxon>Bacillati</taxon>
        <taxon>Bacillota</taxon>
        <taxon>Bacilli</taxon>
        <taxon>Bacillales</taxon>
        <taxon>Bacillaceae</taxon>
        <taxon>Evansella</taxon>
    </lineage>
</organism>